<feature type="domain" description="HAP1 N-terminal" evidence="6">
    <location>
        <begin position="97"/>
        <end position="463"/>
    </location>
</feature>
<dbReference type="EMBL" id="CAXLJL010000456">
    <property type="protein sequence ID" value="CAL5137961.1"/>
    <property type="molecule type" value="Genomic_DNA"/>
</dbReference>
<dbReference type="PANTHER" id="PTHR15751">
    <property type="entry name" value="TRAFFICKING KINESIN-BINDING PROTEIN"/>
    <property type="match status" value="1"/>
</dbReference>
<feature type="region of interest" description="Disordered" evidence="5">
    <location>
        <begin position="1"/>
        <end position="21"/>
    </location>
</feature>
<comment type="subcellular location">
    <subcellularLocation>
        <location evidence="1">Mitochondrion</location>
    </subcellularLocation>
</comment>
<keyword evidence="3" id="KW-0496">Mitochondrion</keyword>
<dbReference type="Pfam" id="PF04849">
    <property type="entry name" value="HAP1_N"/>
    <property type="match status" value="1"/>
</dbReference>
<accession>A0AAV2TM75</accession>
<feature type="region of interest" description="Disordered" evidence="5">
    <location>
        <begin position="282"/>
        <end position="306"/>
    </location>
</feature>
<feature type="region of interest" description="Disordered" evidence="5">
    <location>
        <begin position="157"/>
        <end position="185"/>
    </location>
</feature>
<feature type="coiled-coil region" evidence="4">
    <location>
        <begin position="313"/>
        <end position="340"/>
    </location>
</feature>
<dbReference type="AlphaFoldDB" id="A0AAV2TM75"/>
<reference evidence="7" key="1">
    <citation type="submission" date="2024-06" db="EMBL/GenBank/DDBJ databases">
        <authorList>
            <person name="Liu X."/>
            <person name="Lenzi L."/>
            <person name="Haldenby T S."/>
            <person name="Uol C."/>
        </authorList>
    </citation>
    <scope>NUCLEOTIDE SEQUENCE</scope>
</reference>
<dbReference type="PANTHER" id="PTHR15751:SF12">
    <property type="entry name" value="TRAFFICKING KINESIN-BINDING PROTEIN MILT"/>
    <property type="match status" value="1"/>
</dbReference>
<feature type="region of interest" description="Disordered" evidence="5">
    <location>
        <begin position="765"/>
        <end position="821"/>
    </location>
</feature>
<feature type="region of interest" description="Disordered" evidence="5">
    <location>
        <begin position="916"/>
        <end position="1057"/>
    </location>
</feature>
<dbReference type="GO" id="GO:0005739">
    <property type="term" value="C:mitochondrion"/>
    <property type="evidence" value="ECO:0007669"/>
    <property type="project" value="UniProtKB-SubCell"/>
</dbReference>
<dbReference type="GO" id="GO:0017022">
    <property type="term" value="F:myosin binding"/>
    <property type="evidence" value="ECO:0007669"/>
    <property type="project" value="TreeGrafter"/>
</dbReference>
<feature type="compositionally biased region" description="Polar residues" evidence="5">
    <location>
        <begin position="1005"/>
        <end position="1016"/>
    </location>
</feature>
<evidence type="ECO:0000256" key="5">
    <source>
        <dbReference type="SAM" id="MobiDB-lite"/>
    </source>
</evidence>
<dbReference type="GO" id="GO:0031410">
    <property type="term" value="C:cytoplasmic vesicle"/>
    <property type="evidence" value="ECO:0007669"/>
    <property type="project" value="TreeGrafter"/>
</dbReference>
<feature type="region of interest" description="Disordered" evidence="5">
    <location>
        <begin position="694"/>
        <end position="714"/>
    </location>
</feature>
<dbReference type="GO" id="GO:0048311">
    <property type="term" value="P:mitochondrion distribution"/>
    <property type="evidence" value="ECO:0007669"/>
    <property type="project" value="TreeGrafter"/>
</dbReference>
<dbReference type="GO" id="GO:0006605">
    <property type="term" value="P:protein targeting"/>
    <property type="evidence" value="ECO:0007669"/>
    <property type="project" value="TreeGrafter"/>
</dbReference>
<proteinExistence type="predicted"/>
<feature type="region of interest" description="Disordered" evidence="5">
    <location>
        <begin position="571"/>
        <end position="616"/>
    </location>
</feature>
<dbReference type="InterPro" id="IPR051946">
    <property type="entry name" value="Intracell_Traff-Reg"/>
</dbReference>
<evidence type="ECO:0000256" key="1">
    <source>
        <dbReference type="ARBA" id="ARBA00004173"/>
    </source>
</evidence>
<sequence length="1057" mass="116243">MAELSQSSRKPEVLPNSSQRELTSSIYTNLSKSSSGICLSYTPTTASEGSEIGRSESAFSLSNTEFSLFGSSYDIVDESSQEPLPEVELVSLTAQRQPRIPRYRLRVDPCTAFVGYKHNDFAGARRALQRVREIDPSFQPTVSGLTTIPSIENLGEQEEEAEGIELDPSISNSSVTSDKDDNLDLTPEQTERTLDYFLLCGLRVSQMTQTYEDLEAITSLLEEKQNDLELAAEIGKNLLAKNHELERRLSETEKKLVATEDTISQLKHNLSVKDSLLQIYSQNNHDDTDDHTSVSSGCLSPPPGAISDSGEGFSIASVNFSQLNRKLRDLEEENYVLRQEHHRLVTTTDQLDERESSLIRDCARQLVSANMHIRTLSDELAKKSDAFMNQQSEVTRLLTRGLDLENRVKQLASENQMLVNRLRESQTTQERLTHELVGMRDKYDECLSLFSETRAEVRALRKRSRRAYLRPGYLSFPGTVGGNSATSTPCSAAFPPYSTTSPTGQGSPTVQLSLPPEGSSDGSSSSFEVLANAMANPAVNEDSLAADLARTAAMDRTAENVSRLFRVMEQARQARDSADGAHSPRHVTGLRPPDYGPEDTVSSSGFVSGSEPSERIPRASLRASTVPPDFEQRRCNSLTKCSEFDNNQSAFRNFYQPDSDHTYTPIRALVQDEPKRHSWVGCIEDVPGELRSSRKAVISDSPPTKPILSSNPSALYSDSCSRLPQRLKLVKPLDGSEVLHHWQRLATPSFTRALFESLPPGIQSRAGVAKQSAPPPMLSNGHRQRQGSVPLDLLTEHSEERRSSTVTPRQSDNTTADLDRRGRDARRKAILSGFGLDLSSHLFSDVRSRSLEQLQTCGSKTGRNYFPRSTSGNSSIGTRFDMLSKRLGADESPLADYPFSLSSLVNAFLPFSLSPVGAPQSHPNSQRPSTSVGFSREPINIRPRSPQRSRGLLEVGSIGSQPPPPAVQRIAASSSLRADTPIPPANLPSPIPPPTAPRTYVRPNYSRTVRNPNLSEITEETGSPPKSDESRAESSSPPHVAHPVRSVTKVGCTDHSC</sequence>
<dbReference type="Proteomes" id="UP001497525">
    <property type="component" value="Unassembled WGS sequence"/>
</dbReference>
<evidence type="ECO:0000256" key="4">
    <source>
        <dbReference type="SAM" id="Coils"/>
    </source>
</evidence>
<evidence type="ECO:0000259" key="6">
    <source>
        <dbReference type="SMART" id="SM01424"/>
    </source>
</evidence>
<protein>
    <recommendedName>
        <fullName evidence="6">HAP1 N-terminal domain-containing protein</fullName>
    </recommendedName>
</protein>
<keyword evidence="2 4" id="KW-0175">Coiled coil</keyword>
<dbReference type="SMART" id="SM01424">
    <property type="entry name" value="HAP1_N"/>
    <property type="match status" value="1"/>
</dbReference>
<feature type="coiled-coil region" evidence="4">
    <location>
        <begin position="235"/>
        <end position="269"/>
    </location>
</feature>
<feature type="compositionally biased region" description="Low complexity" evidence="5">
    <location>
        <begin position="601"/>
        <end position="611"/>
    </location>
</feature>
<evidence type="ECO:0000256" key="2">
    <source>
        <dbReference type="ARBA" id="ARBA00023054"/>
    </source>
</evidence>
<organism evidence="7 8">
    <name type="scientific">Calicophoron daubneyi</name>
    <name type="common">Rumen fluke</name>
    <name type="synonym">Paramphistomum daubneyi</name>
    <dbReference type="NCBI Taxonomy" id="300641"/>
    <lineage>
        <taxon>Eukaryota</taxon>
        <taxon>Metazoa</taxon>
        <taxon>Spiralia</taxon>
        <taxon>Lophotrochozoa</taxon>
        <taxon>Platyhelminthes</taxon>
        <taxon>Trematoda</taxon>
        <taxon>Digenea</taxon>
        <taxon>Plagiorchiida</taxon>
        <taxon>Pronocephalata</taxon>
        <taxon>Paramphistomoidea</taxon>
        <taxon>Paramphistomidae</taxon>
        <taxon>Calicophoron</taxon>
    </lineage>
</organism>
<feature type="compositionally biased region" description="Pro residues" evidence="5">
    <location>
        <begin position="981"/>
        <end position="996"/>
    </location>
</feature>
<feature type="region of interest" description="Disordered" evidence="5">
    <location>
        <begin position="495"/>
        <end position="525"/>
    </location>
</feature>
<gene>
    <name evidence="7" type="ORF">CDAUBV1_LOCUS12482</name>
</gene>
<dbReference type="InterPro" id="IPR006933">
    <property type="entry name" value="HAP1_N"/>
</dbReference>
<evidence type="ECO:0000256" key="3">
    <source>
        <dbReference type="ARBA" id="ARBA00023128"/>
    </source>
</evidence>
<evidence type="ECO:0000313" key="8">
    <source>
        <dbReference type="Proteomes" id="UP001497525"/>
    </source>
</evidence>
<dbReference type="GO" id="GO:0047496">
    <property type="term" value="P:vesicle transport along microtubule"/>
    <property type="evidence" value="ECO:0007669"/>
    <property type="project" value="TreeGrafter"/>
</dbReference>
<comment type="caution">
    <text evidence="7">The sequence shown here is derived from an EMBL/GenBank/DDBJ whole genome shotgun (WGS) entry which is preliminary data.</text>
</comment>
<feature type="compositionally biased region" description="Polar residues" evidence="5">
    <location>
        <begin position="921"/>
        <end position="933"/>
    </location>
</feature>
<name>A0AAV2TM75_CALDB</name>
<evidence type="ECO:0000313" key="7">
    <source>
        <dbReference type="EMBL" id="CAL5137961.1"/>
    </source>
</evidence>
<feature type="compositionally biased region" description="Basic and acidic residues" evidence="5">
    <location>
        <begin position="794"/>
        <end position="803"/>
    </location>
</feature>
<feature type="compositionally biased region" description="Polar residues" evidence="5">
    <location>
        <begin position="804"/>
        <end position="815"/>
    </location>
</feature>